<organism evidence="1">
    <name type="scientific">Oryza sativa subsp. japonica</name>
    <name type="common">Rice</name>
    <dbReference type="NCBI Taxonomy" id="39947"/>
    <lineage>
        <taxon>Eukaryota</taxon>
        <taxon>Viridiplantae</taxon>
        <taxon>Streptophyta</taxon>
        <taxon>Embryophyta</taxon>
        <taxon>Tracheophyta</taxon>
        <taxon>Spermatophyta</taxon>
        <taxon>Magnoliopsida</taxon>
        <taxon>Liliopsida</taxon>
        <taxon>Poales</taxon>
        <taxon>Poaceae</taxon>
        <taxon>BOP clade</taxon>
        <taxon>Oryzoideae</taxon>
        <taxon>Oryzeae</taxon>
        <taxon>Oryzinae</taxon>
        <taxon>Oryza</taxon>
        <taxon>Oryza sativa</taxon>
    </lineage>
</organism>
<protein>
    <submittedName>
        <fullName evidence="1">Uncharacterized protein</fullName>
    </submittedName>
</protein>
<reference evidence="1" key="1">
    <citation type="journal article" date="2005" name="PLoS Biol.">
        <title>The genomes of Oryza sativa: a history of duplications.</title>
        <authorList>
            <person name="Yu J."/>
            <person name="Wang J."/>
            <person name="Lin W."/>
            <person name="Li S."/>
            <person name="Li H."/>
            <person name="Zhou J."/>
            <person name="Ni P."/>
            <person name="Dong W."/>
            <person name="Hu S."/>
            <person name="Zeng C."/>
            <person name="Zhang J."/>
            <person name="Zhang Y."/>
            <person name="Li R."/>
            <person name="Xu Z."/>
            <person name="Li S."/>
            <person name="Li X."/>
            <person name="Zheng H."/>
            <person name="Cong L."/>
            <person name="Lin L."/>
            <person name="Yin J."/>
            <person name="Geng J."/>
            <person name="Li G."/>
            <person name="Shi J."/>
            <person name="Liu J."/>
            <person name="Lv H."/>
            <person name="Li J."/>
            <person name="Wang J."/>
            <person name="Deng Y."/>
            <person name="Ran L."/>
            <person name="Shi X."/>
            <person name="Wang X."/>
            <person name="Wu Q."/>
            <person name="Li C."/>
            <person name="Ren X."/>
            <person name="Wang J."/>
            <person name="Wang X."/>
            <person name="Li D."/>
            <person name="Liu D."/>
            <person name="Zhang X."/>
            <person name="Ji Z."/>
            <person name="Zhao W."/>
            <person name="Sun Y."/>
            <person name="Zhang Z."/>
            <person name="Bao J."/>
            <person name="Han Y."/>
            <person name="Dong L."/>
            <person name="Ji J."/>
            <person name="Chen P."/>
            <person name="Wu S."/>
            <person name="Liu J."/>
            <person name="Xiao Y."/>
            <person name="Bu D."/>
            <person name="Tan J."/>
            <person name="Yang L."/>
            <person name="Ye C."/>
            <person name="Zhang J."/>
            <person name="Xu J."/>
            <person name="Zhou Y."/>
            <person name="Yu Y."/>
            <person name="Zhang B."/>
            <person name="Zhuang S."/>
            <person name="Wei H."/>
            <person name="Liu B."/>
            <person name="Lei M."/>
            <person name="Yu H."/>
            <person name="Li Y."/>
            <person name="Xu H."/>
            <person name="Wei S."/>
            <person name="He X."/>
            <person name="Fang L."/>
            <person name="Zhang Z."/>
            <person name="Zhang Y."/>
            <person name="Huang X."/>
            <person name="Su Z."/>
            <person name="Tong W."/>
            <person name="Li J."/>
            <person name="Tong Z."/>
            <person name="Li S."/>
            <person name="Ye J."/>
            <person name="Wang L."/>
            <person name="Fang L."/>
            <person name="Lei T."/>
            <person name="Chen C."/>
            <person name="Chen H."/>
            <person name="Xu Z."/>
            <person name="Li H."/>
            <person name="Huang H."/>
            <person name="Zhang F."/>
            <person name="Xu H."/>
            <person name="Li N."/>
            <person name="Zhao C."/>
            <person name="Li S."/>
            <person name="Dong L."/>
            <person name="Huang Y."/>
            <person name="Li L."/>
            <person name="Xi Y."/>
            <person name="Qi Q."/>
            <person name="Li W."/>
            <person name="Zhang B."/>
            <person name="Hu W."/>
            <person name="Zhang Y."/>
            <person name="Tian X."/>
            <person name="Jiao Y."/>
            <person name="Liang X."/>
            <person name="Jin J."/>
            <person name="Gao L."/>
            <person name="Zheng W."/>
            <person name="Hao B."/>
            <person name="Liu S."/>
            <person name="Wang W."/>
            <person name="Yuan L."/>
            <person name="Cao M."/>
            <person name="McDermott J."/>
            <person name="Samudrala R."/>
            <person name="Wang J."/>
            <person name="Wong G.K."/>
            <person name="Yang H."/>
        </authorList>
    </citation>
    <scope>NUCLEOTIDE SEQUENCE [LARGE SCALE GENOMIC DNA]</scope>
</reference>
<sequence length="119" mass="12354">MLASSGWMRQPMGLGGGDGRCAVLEAASCMRRRVAAATAGTLDATAAAAARCDGRNLDATAAAGARCDGRNPRCAGGRGGSLRWRVREDSDGSHYGLDLLATAADANEEKKQKQKEETK</sequence>
<accession>A3C8P1</accession>
<proteinExistence type="predicted"/>
<gene>
    <name evidence="1" type="ORF">OsJ_32981</name>
</gene>
<name>A3C8P1_ORYSJ</name>
<evidence type="ECO:0000313" key="1">
    <source>
        <dbReference type="EMBL" id="EAZ17454.1"/>
    </source>
</evidence>
<reference evidence="1" key="2">
    <citation type="submission" date="2008-12" db="EMBL/GenBank/DDBJ databases">
        <title>Improved gene annotation of the rice (Oryza sativa) genomes.</title>
        <authorList>
            <person name="Wang J."/>
            <person name="Li R."/>
            <person name="Fan W."/>
            <person name="Huang Q."/>
            <person name="Zhang J."/>
            <person name="Zhou Y."/>
            <person name="Hu Y."/>
            <person name="Zi S."/>
            <person name="Li J."/>
            <person name="Ni P."/>
            <person name="Zheng H."/>
            <person name="Zhang Y."/>
            <person name="Zhao M."/>
            <person name="Hao Q."/>
            <person name="McDermott J."/>
            <person name="Samudrala R."/>
            <person name="Kristiansen K."/>
            <person name="Wong G.K.-S."/>
        </authorList>
    </citation>
    <scope>NUCLEOTIDE SEQUENCE</scope>
</reference>
<dbReference type="AlphaFoldDB" id="A3C8P1"/>
<dbReference type="EMBL" id="CM000148">
    <property type="protein sequence ID" value="EAZ17454.1"/>
    <property type="molecule type" value="Genomic_DNA"/>
</dbReference>
<dbReference type="Proteomes" id="UP000007752">
    <property type="component" value="Chromosome 11"/>
</dbReference>